<gene>
    <name evidence="2" type="ORF">C1SCF055_LOCUS19799</name>
</gene>
<dbReference type="InterPro" id="IPR029063">
    <property type="entry name" value="SAM-dependent_MTases_sf"/>
</dbReference>
<feature type="region of interest" description="Disordered" evidence="1">
    <location>
        <begin position="860"/>
        <end position="882"/>
    </location>
</feature>
<feature type="compositionally biased region" description="Polar residues" evidence="1">
    <location>
        <begin position="405"/>
        <end position="415"/>
    </location>
</feature>
<feature type="non-terminal residue" evidence="2">
    <location>
        <position position="2715"/>
    </location>
</feature>
<sequence length="2715" mass="301771">AAAWGSKQTMPGPPLPPPNDPPPDGDVDNGNNTTNSTTATTQPSSSTSAANDDVAERTTWIASLGITLTGKTVSDKRECFLQQCFKGNVGKVEQGILDALVPTPRGTMKRSSLVAGTDVTHLVMKPEEESESTKAHKENPGCVAVAEWLEGDGAEGKLMQREPTWTTARGTRLGSICWLEHLLQSNRERLYVQVVDAVLQRVSACTALAEPRENTNLVPFRIIRMAGDGRCGWRSLLAALDPDAHELVPRNDAHYPRNHLQLEQEIKDSQEFSSSVCDEGSIMFPSLADDIARVRADPSFLLTDLVWIADTLKTSVRLTVDADIYSTLREWYPWLRRDIMFGCQTARSSAHLYFSWSAAAVEDRRFGHYDLLVPCSEQKFDLMLIPDERVPSMGSLLPIDDASEHANTSGVSASLQDRPAATDAEPGKSKVDEDRPAATDAEPGKSKVDEDRPAATDAEPGESKVDEDRPAATDAEPGESKVDEDRPAATDAEPGESKVDEDRPAATDAEPGESKVDEDRPAATDAEPGESKVDEVQASIRRGGPWATGGLSEEKYQSQFGNIFPDRPAATDAEPGKSKVDEDRPAATDAEPGKSKVDEVQASIRRGSFAFELVLLLIIILLGSTCCLLMKKDGGPGTCSFQKAIKVADAGVQCNLDQGRQFDFTPPPPTTIYVTTHGGRWHESCPVTISMASDSPDSQRTLALGEEPPSTPPRKRCGTALDVNQSTVKVAKVTHLSVEPDNTNQKTIPSEVANSEVLSKMRRTIRFKRGPFVSWPRSLQSKKSPGKLKKLVTSFYLDWIEERDWNSTFSVPSLHFKENVTSVLLVKGWTRTSIPSAKVEIWEEVLATLTASLCTATAAPCPPPDEQDKSANDKKAAKKKKKHVIVPPGYGMKVVQSKVNLFDSSTWKSLSDGEVSSRPLPPPPAPAKLGFLQEAAAAKAELPSEVLQDTSEAPMKVLQDTSEAPMKVLQDTSEAPMKVLQDTSEAPMKDTCWPWWAMHPRRVDPVESPYGRAAKLAKRPVTPERNESKTPKAAQAGGSQSSGQRQMSQQQHHGSWKQSLKHDRPEEKKNYQSERNLQKGLKGNYQDFHPSKGIRDWSYRWEPWSYNRRSPSQSSRPSQPSQLSGDDGWQEKGLEKLSYHQPGVNPIQVDSRSQSRTSACAVASPPAAGLMVQGLGPLMQPVRNQETTPEARNEETEAKQDPLATGATVAAWASMAGAKKNEEGKACGLVVKENFARRFLESEEERKVYEIRSKPIKFLSEGDKILLVSSPSELGGRRQVTAMLQFEGNIRIKCSSFQRYFSLHRTSTDEFQFLLENWSPAEDLEYVWAWHLELVEKFDPPIPVRSDSCHPVRSKSNLSLKRSTTSDSLTDSTSVCTLQPGKKPKLDTDTEPTDMVEVQEVDFSVALAQRCLSPTDTCITLSESEWQGCLKGGRSLLRPYKGVEGKLALAAPMNDGYYLVGSVTLTRCNQVKMAHQNQNLLRVYSQRIIKDLRARCKTLWTWSFGDFTPFAEAIHLQVLSSIARNRPFKLSSLKKSVPATNHDCPSDLSLAEAAEYYFQRGGASFQEKLMEQLRKLSGKTLRVGTTCSGCDICVTVLRQTVEHFNATQVQHIFAVELEEDKRRLLLLQHPDVNHLFENVSVFEEGRGWCFVCNRYHEVSRKTMGIDVLISGPSCKDLSGLKHDRASFAGCYAIEVLQPIFAVYENVRGATLKTKDKKTKKVKDPPVEVWQLLDTQYYLLPQRRNRVWGLAFLITGKDDVKAMEEHYKTTLGRLQGNYHFPVNKVFQLEAPPVAPNSSRLESLMELAKQKHPYSDNVFIDCSSSVEWQMMGDGVLPCLTPSHGIYSTRFHRFLLPDEILNCQGLFRSCFNEEAYAELTTQAQDIAGNSFSSTVCQAVLMTIFTCTPGAWEALGQPATASMNFEGAASQVQATAVVRYRLKRKTPQSDVEKQGKVVKKPKGSYRGRYKRKVANVDSRKTNKHGKSAVASIWEKEQVMKAYDKFKADPAVKYPAKKVEELKLRGYFRSCMYRWKKTRSTEKWSFLCEACPKVAKSCKELPGFLRRVLGKKEKFSTRTPKGLSLNNVTSVLPPELENAVTDSIAERIHLGEEVCFRYPADVLEIAIDQWNHAVKELRPRVEDPQTLLSMLEARMEPDGGSLDQKVEAIQKDLLDTLVTVRLKTTEGNLLKTAERVCRRAGLLSRANPKPGKHLEFEHPAVQKIITWVAYQIDCGKINERLVANFDQTWSLLYRPSRRCLQTRAKVDEWSTSVYKRRVRHVLERSLGMELTESFGPDEDPHAVVPSVTGGKAAQCPVESWRTPRTLTSLSWNDGTVGRGFVSVREDCLTEAQRMVANQVFLTGASGCDAEGNQLPSIPGGLNDARAQVIRFDIVAGRCLCIGTLLTLVDTSSADVSLEEGESEQLDALRNVPMEEEKLMTWVVQDGEDTSTRQPLPPWLCRPVEKHVTWWAQENQKWQQKIDTRGKAGKMLPPAAQQKYDHFVKEKSAVHMLFCRKTRKQVVKLQSHAELRKREKDLFSIQILMSGDSSKLALKGASGESKRLVLLQCEAVSEESVPDGLAGGVADAAVAALASDDIADDQDDQDDECEEQQGVHEIDEADLQEQEHMEMVEADEASDAEEILYYSSEEETVKKCATHFSRVKTFNHREEWRALEARGGTDIPPGALLGYHATSRTWQGYWEGKSIGLTRTHGGRTNRTA</sequence>
<dbReference type="OrthoDB" id="423221at2759"/>
<evidence type="ECO:0000256" key="1">
    <source>
        <dbReference type="SAM" id="MobiDB-lite"/>
    </source>
</evidence>
<feature type="region of interest" description="Disordered" evidence="1">
    <location>
        <begin position="1106"/>
        <end position="1129"/>
    </location>
</feature>
<feature type="compositionally biased region" description="Basic and acidic residues" evidence="1">
    <location>
        <begin position="574"/>
        <end position="598"/>
    </location>
</feature>
<feature type="compositionally biased region" description="Low complexity" evidence="1">
    <location>
        <begin position="1033"/>
        <end position="1053"/>
    </location>
</feature>
<evidence type="ECO:0000313" key="4">
    <source>
        <dbReference type="Proteomes" id="UP001152797"/>
    </source>
</evidence>
<feature type="compositionally biased region" description="Basic and acidic residues" evidence="1">
    <location>
        <begin position="1060"/>
        <end position="1072"/>
    </location>
</feature>
<reference evidence="2" key="1">
    <citation type="submission" date="2022-10" db="EMBL/GenBank/DDBJ databases">
        <authorList>
            <person name="Chen Y."/>
            <person name="Dougan E. K."/>
            <person name="Chan C."/>
            <person name="Rhodes N."/>
            <person name="Thang M."/>
        </authorList>
    </citation>
    <scope>NUCLEOTIDE SEQUENCE</scope>
</reference>
<keyword evidence="4" id="KW-1185">Reference proteome</keyword>
<proteinExistence type="predicted"/>
<dbReference type="EMBL" id="CAMXCT020001780">
    <property type="protein sequence ID" value="CAL1146389.1"/>
    <property type="molecule type" value="Genomic_DNA"/>
</dbReference>
<feature type="compositionally biased region" description="Low complexity" evidence="1">
    <location>
        <begin position="1358"/>
        <end position="1378"/>
    </location>
</feature>
<feature type="compositionally biased region" description="Low complexity" evidence="1">
    <location>
        <begin position="1108"/>
        <end position="1122"/>
    </location>
</feature>
<feature type="compositionally biased region" description="Low complexity" evidence="1">
    <location>
        <begin position="28"/>
        <end position="51"/>
    </location>
</feature>
<dbReference type="EMBL" id="CAMXCT030001780">
    <property type="protein sequence ID" value="CAL4780326.1"/>
    <property type="molecule type" value="Genomic_DNA"/>
</dbReference>
<protein>
    <submittedName>
        <fullName evidence="2">Uncharacterized protein</fullName>
    </submittedName>
</protein>
<feature type="compositionally biased region" description="Basic and acidic residues" evidence="1">
    <location>
        <begin position="866"/>
        <end position="875"/>
    </location>
</feature>
<feature type="compositionally biased region" description="Basic and acidic residues" evidence="1">
    <location>
        <begin position="461"/>
        <end position="471"/>
    </location>
</feature>
<feature type="non-terminal residue" evidence="2">
    <location>
        <position position="1"/>
    </location>
</feature>
<feature type="compositionally biased region" description="Basic and acidic residues" evidence="1">
    <location>
        <begin position="495"/>
        <end position="505"/>
    </location>
</feature>
<feature type="compositionally biased region" description="Basic and acidic residues" evidence="1">
    <location>
        <begin position="512"/>
        <end position="522"/>
    </location>
</feature>
<feature type="region of interest" description="Disordered" evidence="1">
    <location>
        <begin position="1"/>
        <end position="53"/>
    </location>
</feature>
<dbReference type="Gene3D" id="3.40.50.150">
    <property type="entry name" value="Vaccinia Virus protein VP39"/>
    <property type="match status" value="1"/>
</dbReference>
<dbReference type="EMBL" id="CAMXCT010001780">
    <property type="protein sequence ID" value="CAI3993014.1"/>
    <property type="molecule type" value="Genomic_DNA"/>
</dbReference>
<evidence type="ECO:0000313" key="2">
    <source>
        <dbReference type="EMBL" id="CAI3993014.1"/>
    </source>
</evidence>
<feature type="region of interest" description="Disordered" evidence="1">
    <location>
        <begin position="693"/>
        <end position="718"/>
    </location>
</feature>
<accession>A0A9P1CJ30</accession>
<reference evidence="3" key="2">
    <citation type="submission" date="2024-04" db="EMBL/GenBank/DDBJ databases">
        <authorList>
            <person name="Chen Y."/>
            <person name="Shah S."/>
            <person name="Dougan E. K."/>
            <person name="Thang M."/>
            <person name="Chan C."/>
        </authorList>
    </citation>
    <scope>NUCLEOTIDE SEQUENCE [LARGE SCALE GENOMIC DNA]</scope>
</reference>
<feature type="region of interest" description="Disordered" evidence="1">
    <location>
        <begin position="1346"/>
        <end position="1391"/>
    </location>
</feature>
<feature type="compositionally biased region" description="Pro residues" evidence="1">
    <location>
        <begin position="11"/>
        <end position="24"/>
    </location>
</feature>
<evidence type="ECO:0000313" key="3">
    <source>
        <dbReference type="EMBL" id="CAL1146389.1"/>
    </source>
</evidence>
<organism evidence="2">
    <name type="scientific">Cladocopium goreaui</name>
    <dbReference type="NCBI Taxonomy" id="2562237"/>
    <lineage>
        <taxon>Eukaryota</taxon>
        <taxon>Sar</taxon>
        <taxon>Alveolata</taxon>
        <taxon>Dinophyceae</taxon>
        <taxon>Suessiales</taxon>
        <taxon>Symbiodiniaceae</taxon>
        <taxon>Cladocopium</taxon>
    </lineage>
</organism>
<dbReference type="SUPFAM" id="SSF53335">
    <property type="entry name" value="S-adenosyl-L-methionine-dependent methyltransferases"/>
    <property type="match status" value="1"/>
</dbReference>
<feature type="region of interest" description="Disordered" evidence="1">
    <location>
        <begin position="1014"/>
        <end position="1089"/>
    </location>
</feature>
<feature type="compositionally biased region" description="Basic and acidic residues" evidence="1">
    <location>
        <begin position="425"/>
        <end position="454"/>
    </location>
</feature>
<dbReference type="Proteomes" id="UP001152797">
    <property type="component" value="Unassembled WGS sequence"/>
</dbReference>
<feature type="compositionally biased region" description="Basic and acidic residues" evidence="1">
    <location>
        <begin position="1021"/>
        <end position="1030"/>
    </location>
</feature>
<feature type="compositionally biased region" description="Basic and acidic residues" evidence="1">
    <location>
        <begin position="478"/>
        <end position="488"/>
    </location>
</feature>
<name>A0A9P1CJ30_9DINO</name>
<feature type="region of interest" description="Disordered" evidence="1">
    <location>
        <begin position="395"/>
        <end position="598"/>
    </location>
</feature>
<comment type="caution">
    <text evidence="2">The sequence shown here is derived from an EMBL/GenBank/DDBJ whole genome shotgun (WGS) entry which is preliminary data.</text>
</comment>